<organism evidence="3 4">
    <name type="scientific">Cystobacter ferrugineus</name>
    <dbReference type="NCBI Taxonomy" id="83449"/>
    <lineage>
        <taxon>Bacteria</taxon>
        <taxon>Pseudomonadati</taxon>
        <taxon>Myxococcota</taxon>
        <taxon>Myxococcia</taxon>
        <taxon>Myxococcales</taxon>
        <taxon>Cystobacterineae</taxon>
        <taxon>Archangiaceae</taxon>
        <taxon>Cystobacter</taxon>
    </lineage>
</organism>
<dbReference type="AlphaFoldDB" id="A0A1L9BB71"/>
<accession>A0A1L9BB71</accession>
<dbReference type="STRING" id="83449.BON30_18510"/>
<feature type="signal peptide" evidence="2">
    <location>
        <begin position="1"/>
        <end position="20"/>
    </location>
</feature>
<protein>
    <submittedName>
        <fullName evidence="3">Uncharacterized protein</fullName>
    </submittedName>
</protein>
<evidence type="ECO:0000313" key="3">
    <source>
        <dbReference type="EMBL" id="OJH39489.1"/>
    </source>
</evidence>
<name>A0A1L9BB71_9BACT</name>
<feature type="region of interest" description="Disordered" evidence="1">
    <location>
        <begin position="125"/>
        <end position="156"/>
    </location>
</feature>
<keyword evidence="2" id="KW-0732">Signal</keyword>
<evidence type="ECO:0000256" key="1">
    <source>
        <dbReference type="SAM" id="MobiDB-lite"/>
    </source>
</evidence>
<evidence type="ECO:0000256" key="2">
    <source>
        <dbReference type="SAM" id="SignalP"/>
    </source>
</evidence>
<dbReference type="RefSeq" id="WP_071899664.1">
    <property type="nucleotide sequence ID" value="NZ_MPIN01000004.1"/>
</dbReference>
<sequence length="329" mass="34528">MGVLPRCALFLLLASAPVLAGPGSESRWGLRWSAPPGCIQAGPLARAVEARLGRTVFGPEPEFLVDGVLERGRPSGWKARLSLVDARGNVLGGREVSTAEEACSAIDPRLLLVIALMIDPSAALSGPAPELPPSPAPPELPAAEQPPPEPTGKRGERELTVAVSGTLGLGFAVAPGLAGTLWSGGPGDWTWLLRFALYPYAPYTKDGGHLTLVSPVAEAGVCPVSAESGDWRVSACGSAAFALVFAHSEGFQQSRSEALLRGDVGPRFRLERRLDGRRALHTGLGVSWGWLRPTVRLIKPDGTAEDPRLGLPVQVTLDVGVSFPGPWEG</sequence>
<dbReference type="EMBL" id="MPIN01000004">
    <property type="protein sequence ID" value="OJH39489.1"/>
    <property type="molecule type" value="Genomic_DNA"/>
</dbReference>
<dbReference type="Proteomes" id="UP000182229">
    <property type="component" value="Unassembled WGS sequence"/>
</dbReference>
<feature type="chain" id="PRO_5012024494" evidence="2">
    <location>
        <begin position="21"/>
        <end position="329"/>
    </location>
</feature>
<comment type="caution">
    <text evidence="3">The sequence shown here is derived from an EMBL/GenBank/DDBJ whole genome shotgun (WGS) entry which is preliminary data.</text>
</comment>
<dbReference type="OrthoDB" id="5502385at2"/>
<evidence type="ECO:0000313" key="4">
    <source>
        <dbReference type="Proteomes" id="UP000182229"/>
    </source>
</evidence>
<feature type="compositionally biased region" description="Pro residues" evidence="1">
    <location>
        <begin position="129"/>
        <end position="150"/>
    </location>
</feature>
<reference evidence="4" key="1">
    <citation type="submission" date="2016-11" db="EMBL/GenBank/DDBJ databases">
        <authorList>
            <person name="Shukria A."/>
            <person name="Stevens D.C."/>
        </authorList>
    </citation>
    <scope>NUCLEOTIDE SEQUENCE [LARGE SCALE GENOMIC DNA]</scope>
    <source>
        <strain evidence="4">Cbfe23</strain>
    </source>
</reference>
<keyword evidence="4" id="KW-1185">Reference proteome</keyword>
<gene>
    <name evidence="3" type="ORF">BON30_18510</name>
</gene>
<proteinExistence type="predicted"/>
<reference evidence="3 4" key="2">
    <citation type="submission" date="2016-12" db="EMBL/GenBank/DDBJ databases">
        <title>Draft Genome Sequence of Cystobacter ferrugineus Strain Cbfe23.</title>
        <authorList>
            <person name="Akbar S."/>
            <person name="Dowd S.E."/>
            <person name="Stevens D.C."/>
        </authorList>
    </citation>
    <scope>NUCLEOTIDE SEQUENCE [LARGE SCALE GENOMIC DNA]</scope>
    <source>
        <strain evidence="3 4">Cbfe23</strain>
    </source>
</reference>